<keyword evidence="2 6" id="KW-0479">Metal-binding</keyword>
<keyword evidence="5 6" id="KW-0408">Iron</keyword>
<dbReference type="PANTHER" id="PTHR11903:SF37">
    <property type="entry name" value="PSI-PRODUCING OXYGENASE A"/>
    <property type="match status" value="1"/>
</dbReference>
<dbReference type="GO" id="GO:0006979">
    <property type="term" value="P:response to oxidative stress"/>
    <property type="evidence" value="ECO:0007669"/>
    <property type="project" value="InterPro"/>
</dbReference>
<feature type="binding site" description="axial binding residue" evidence="6">
    <location>
        <position position="378"/>
    </location>
    <ligand>
        <name>heme b</name>
        <dbReference type="ChEBI" id="CHEBI:60344"/>
    </ligand>
    <ligandPart>
        <name>Fe</name>
        <dbReference type="ChEBI" id="CHEBI:18248"/>
    </ligandPart>
</feature>
<organism evidence="7 8">
    <name type="scientific">Amanita muscaria (strain Koide BX008)</name>
    <dbReference type="NCBI Taxonomy" id="946122"/>
    <lineage>
        <taxon>Eukaryota</taxon>
        <taxon>Fungi</taxon>
        <taxon>Dikarya</taxon>
        <taxon>Basidiomycota</taxon>
        <taxon>Agaricomycotina</taxon>
        <taxon>Agaricomycetes</taxon>
        <taxon>Agaricomycetidae</taxon>
        <taxon>Agaricales</taxon>
        <taxon>Pluteineae</taxon>
        <taxon>Amanitaceae</taxon>
        <taxon>Amanita</taxon>
    </lineage>
</organism>
<dbReference type="Gene3D" id="1.10.640.10">
    <property type="entry name" value="Haem peroxidase domain superfamily, animal type"/>
    <property type="match status" value="1"/>
</dbReference>
<evidence type="ECO:0000256" key="5">
    <source>
        <dbReference type="ARBA" id="ARBA00023004"/>
    </source>
</evidence>
<proteinExistence type="predicted"/>
<dbReference type="InterPro" id="IPR019791">
    <property type="entry name" value="Haem_peroxidase_animal"/>
</dbReference>
<dbReference type="GO" id="GO:0004601">
    <property type="term" value="F:peroxidase activity"/>
    <property type="evidence" value="ECO:0007669"/>
    <property type="project" value="InterPro"/>
</dbReference>
<dbReference type="GO" id="GO:0051213">
    <property type="term" value="F:dioxygenase activity"/>
    <property type="evidence" value="ECO:0007669"/>
    <property type="project" value="UniProtKB-KW"/>
</dbReference>
<dbReference type="InterPro" id="IPR010255">
    <property type="entry name" value="Haem_peroxidase_sf"/>
</dbReference>
<protein>
    <submittedName>
        <fullName evidence="7">Uncharacterized protein</fullName>
    </submittedName>
</protein>
<dbReference type="OrthoDB" id="823504at2759"/>
<dbReference type="InParanoid" id="A0A0C2X241"/>
<dbReference type="EMBL" id="KN818266">
    <property type="protein sequence ID" value="KIL62783.1"/>
    <property type="molecule type" value="Genomic_DNA"/>
</dbReference>
<dbReference type="GO" id="GO:0016705">
    <property type="term" value="F:oxidoreductase activity, acting on paired donors, with incorporation or reduction of molecular oxygen"/>
    <property type="evidence" value="ECO:0007669"/>
    <property type="project" value="InterPro"/>
</dbReference>
<keyword evidence="8" id="KW-1185">Reference proteome</keyword>
<dbReference type="Proteomes" id="UP000054549">
    <property type="component" value="Unassembled WGS sequence"/>
</dbReference>
<dbReference type="InterPro" id="IPR050783">
    <property type="entry name" value="Oxylipin_biosynth_metab"/>
</dbReference>
<reference evidence="7 8" key="1">
    <citation type="submission" date="2014-04" db="EMBL/GenBank/DDBJ databases">
        <title>Evolutionary Origins and Diversification of the Mycorrhizal Mutualists.</title>
        <authorList>
            <consortium name="DOE Joint Genome Institute"/>
            <consortium name="Mycorrhizal Genomics Consortium"/>
            <person name="Kohler A."/>
            <person name="Kuo A."/>
            <person name="Nagy L.G."/>
            <person name="Floudas D."/>
            <person name="Copeland A."/>
            <person name="Barry K.W."/>
            <person name="Cichocki N."/>
            <person name="Veneault-Fourrey C."/>
            <person name="LaButti K."/>
            <person name="Lindquist E.A."/>
            <person name="Lipzen A."/>
            <person name="Lundell T."/>
            <person name="Morin E."/>
            <person name="Murat C."/>
            <person name="Riley R."/>
            <person name="Ohm R."/>
            <person name="Sun H."/>
            <person name="Tunlid A."/>
            <person name="Henrissat B."/>
            <person name="Grigoriev I.V."/>
            <person name="Hibbett D.S."/>
            <person name="Martin F."/>
        </authorList>
    </citation>
    <scope>NUCLEOTIDE SEQUENCE [LARGE SCALE GENOMIC DNA]</scope>
    <source>
        <strain evidence="7 8">Koide BX008</strain>
    </source>
</reference>
<evidence type="ECO:0000256" key="1">
    <source>
        <dbReference type="ARBA" id="ARBA00022617"/>
    </source>
</evidence>
<dbReference type="GO" id="GO:0004497">
    <property type="term" value="F:monooxygenase activity"/>
    <property type="evidence" value="ECO:0007669"/>
    <property type="project" value="InterPro"/>
</dbReference>
<evidence type="ECO:0000313" key="8">
    <source>
        <dbReference type="Proteomes" id="UP000054549"/>
    </source>
</evidence>
<dbReference type="InterPro" id="IPR036396">
    <property type="entry name" value="Cyt_P450_sf"/>
</dbReference>
<dbReference type="CDD" id="cd09817">
    <property type="entry name" value="linoleate_diol_synthase_like"/>
    <property type="match status" value="1"/>
</dbReference>
<dbReference type="InterPro" id="IPR034812">
    <property type="entry name" value="Ppo-like_N"/>
</dbReference>
<dbReference type="SUPFAM" id="SSF48264">
    <property type="entry name" value="Cytochrome P450"/>
    <property type="match status" value="1"/>
</dbReference>
<keyword evidence="1 6" id="KW-0349">Heme</keyword>
<name>A0A0C2X241_AMAMK</name>
<dbReference type="SUPFAM" id="SSF48113">
    <property type="entry name" value="Heme-dependent peroxidases"/>
    <property type="match status" value="1"/>
</dbReference>
<evidence type="ECO:0000256" key="6">
    <source>
        <dbReference type="PIRSR" id="PIRSR619791-2"/>
    </source>
</evidence>
<dbReference type="STRING" id="946122.A0A0C2X241"/>
<keyword evidence="3" id="KW-0223">Dioxygenase</keyword>
<evidence type="ECO:0000256" key="3">
    <source>
        <dbReference type="ARBA" id="ARBA00022964"/>
    </source>
</evidence>
<dbReference type="GO" id="GO:0006631">
    <property type="term" value="P:fatty acid metabolic process"/>
    <property type="evidence" value="ECO:0007669"/>
    <property type="project" value="UniProtKB-ARBA"/>
</dbReference>
<dbReference type="AlphaFoldDB" id="A0A0C2X241"/>
<sequence>MFGIGETPGDHPLFEKFKQLLERYKIKLEDEKILLVVAGIVEEDFATFKDAIEHQNIGIDDRKMLLEKVLTLMAKLDGNPRTRPFSQVLQDLVIGILYEDLPHPSGGFLPYKDQTDPAPSTPNQNRGYIYRSADGSGYNPLLPSLGKAGHPYAKSVPSTQCNSAWGLPNPSLVFDALLKRDKFENHPGGISSLFFAFADVIIHDIFYSTGTNQAVNNTSSYLDLSILYGTSEKVQASVRRQDGTGKLYNDTFADARLVHMPPAACALLVLLSRNHNYIAEKLLNINESNKFKSPPPKDLKECKDQDDEIFERARLVNCGFFVHIILGDYVGAILGLVRDGNSWRLDPLKHIRSLSHDIVPRGEGNVVSIEFNLLYTWHATLSTQNTDWLIEHFTKVLGVDPRELTPENFRNAASKLRPKGAPREWEFAGLKRTPSGSFKDEDLAKILHDAIEWRAGAYGARNIPDALRVIEILNIEKARKWGACTLNEFRKFLKLKPLDNFDEWNRNKEVAAAAATLYKHIDNLELYVGLQAEESKEPGPGAGLCPGYTISRAILADAVCLTRGDRFFTVDYTPANLTSWGYQDCQYDTKDGSFGGLLTKLLYRTLPDYFPSDSAYAHFPFLDPSWMKKQMIENGRSDVNQYSWSRPQSVRPSISVSNDEEVRRVLHDSVFASDAKDRLYEVFGNSSTDVITWRLRFEELIEGKGNSEKSIFNGRPGEYFADKTRELIKNASYQVGQKKQVDIVKDILNELPVRWFSDTSNVNLPKDANFADVGRYVYLNDDSGNDWHFLSTAREFVDRVKELNGVGEELAVHTVAAAIPTAPFFSKALVHIVDYYLSDNKLRERAEIVKLAKEGNSSSIMTYVREALRQYPVISGFYRTALRDTSSLGIRVERAQRVYVGITENSDLAISDTSPVVIGFENTGFFTLPFFEEAVSAILLAIFELAQVQRATGVYGDPHRFTEYFLEVPKTQYIDSRGQVTPWPESMVLEYL</sequence>
<evidence type="ECO:0000256" key="4">
    <source>
        <dbReference type="ARBA" id="ARBA00023002"/>
    </source>
</evidence>
<dbReference type="InterPro" id="IPR037120">
    <property type="entry name" value="Haem_peroxidase_sf_animal"/>
</dbReference>
<dbReference type="Pfam" id="PF03098">
    <property type="entry name" value="An_peroxidase"/>
    <property type="match status" value="1"/>
</dbReference>
<evidence type="ECO:0000256" key="2">
    <source>
        <dbReference type="ARBA" id="ARBA00022723"/>
    </source>
</evidence>
<dbReference type="PRINTS" id="PR00457">
    <property type="entry name" value="ANPEROXIDASE"/>
</dbReference>
<evidence type="ECO:0000313" key="7">
    <source>
        <dbReference type="EMBL" id="KIL62783.1"/>
    </source>
</evidence>
<dbReference type="GO" id="GO:0020037">
    <property type="term" value="F:heme binding"/>
    <property type="evidence" value="ECO:0007669"/>
    <property type="project" value="InterPro"/>
</dbReference>
<dbReference type="Gene3D" id="1.10.630.10">
    <property type="entry name" value="Cytochrome P450"/>
    <property type="match status" value="1"/>
</dbReference>
<gene>
    <name evidence="7" type="ORF">M378DRAFT_12576</name>
</gene>
<keyword evidence="4" id="KW-0560">Oxidoreductase</keyword>
<dbReference type="GO" id="GO:0005506">
    <property type="term" value="F:iron ion binding"/>
    <property type="evidence" value="ECO:0007669"/>
    <property type="project" value="InterPro"/>
</dbReference>
<dbReference type="PANTHER" id="PTHR11903">
    <property type="entry name" value="PROSTAGLANDIN G/H SYNTHASE"/>
    <property type="match status" value="1"/>
</dbReference>
<accession>A0A0C2X241</accession>
<dbReference type="PROSITE" id="PS50292">
    <property type="entry name" value="PEROXIDASE_3"/>
    <property type="match status" value="1"/>
</dbReference>
<dbReference type="HOGENOM" id="CLU_002329_0_0_1"/>